<keyword evidence="3" id="KW-1185">Reference proteome</keyword>
<sequence length="122" mass="12625">MPRASGRLAPATGPSWLRKSRQPSSLTPLTVHWDGKILPDCDGTRVDRLAILVSGDGVQKLIGVPKLASGTGEAMASAVAEALDNWGLAERVVAMSFDTTAANTGALAVPAPCWSRSLVGVC</sequence>
<protein>
    <submittedName>
        <fullName evidence="2">Uncharacterized protein</fullName>
    </submittedName>
</protein>
<evidence type="ECO:0000313" key="2">
    <source>
        <dbReference type="EMBL" id="KAG0692666.1"/>
    </source>
</evidence>
<dbReference type="AlphaFoldDB" id="A0A8J8W924"/>
<gene>
    <name evidence="2" type="ORF">GWK47_027798</name>
</gene>
<dbReference type="OrthoDB" id="6380626at2759"/>
<name>A0A8J8W924_CHIOP</name>
<evidence type="ECO:0000256" key="1">
    <source>
        <dbReference type="SAM" id="MobiDB-lite"/>
    </source>
</evidence>
<comment type="caution">
    <text evidence="2">The sequence shown here is derived from an EMBL/GenBank/DDBJ whole genome shotgun (WGS) entry which is preliminary data.</text>
</comment>
<evidence type="ECO:0000313" key="3">
    <source>
        <dbReference type="Proteomes" id="UP000770661"/>
    </source>
</evidence>
<accession>A0A8J8W924</accession>
<reference evidence="2" key="1">
    <citation type="submission" date="2020-07" db="EMBL/GenBank/DDBJ databases">
        <title>The High-quality genome of the commercially important snow crab, Chionoecetes opilio.</title>
        <authorList>
            <person name="Jeong J.-H."/>
            <person name="Ryu S."/>
        </authorList>
    </citation>
    <scope>NUCLEOTIDE SEQUENCE</scope>
    <source>
        <strain evidence="2">MADBK_172401_WGS</strain>
        <tissue evidence="2">Digestive gland</tissue>
    </source>
</reference>
<dbReference type="EMBL" id="JACEEZ010026455">
    <property type="protein sequence ID" value="KAG0692666.1"/>
    <property type="molecule type" value="Genomic_DNA"/>
</dbReference>
<proteinExistence type="predicted"/>
<feature type="region of interest" description="Disordered" evidence="1">
    <location>
        <begin position="1"/>
        <end position="23"/>
    </location>
</feature>
<organism evidence="2 3">
    <name type="scientific">Chionoecetes opilio</name>
    <name type="common">Atlantic snow crab</name>
    <name type="synonym">Cancer opilio</name>
    <dbReference type="NCBI Taxonomy" id="41210"/>
    <lineage>
        <taxon>Eukaryota</taxon>
        <taxon>Metazoa</taxon>
        <taxon>Ecdysozoa</taxon>
        <taxon>Arthropoda</taxon>
        <taxon>Crustacea</taxon>
        <taxon>Multicrustacea</taxon>
        <taxon>Malacostraca</taxon>
        <taxon>Eumalacostraca</taxon>
        <taxon>Eucarida</taxon>
        <taxon>Decapoda</taxon>
        <taxon>Pleocyemata</taxon>
        <taxon>Brachyura</taxon>
        <taxon>Eubrachyura</taxon>
        <taxon>Majoidea</taxon>
        <taxon>Majidae</taxon>
        <taxon>Chionoecetes</taxon>
    </lineage>
</organism>
<dbReference type="Proteomes" id="UP000770661">
    <property type="component" value="Unassembled WGS sequence"/>
</dbReference>